<evidence type="ECO:0000259" key="1">
    <source>
        <dbReference type="Pfam" id="PF00534"/>
    </source>
</evidence>
<dbReference type="Pfam" id="PF13439">
    <property type="entry name" value="Glyco_transf_4"/>
    <property type="match status" value="1"/>
</dbReference>
<dbReference type="OrthoDB" id="1096251at2"/>
<gene>
    <name evidence="3" type="ordered locus">Cphamn1_2115</name>
</gene>
<dbReference type="GO" id="GO:0016757">
    <property type="term" value="F:glycosyltransferase activity"/>
    <property type="evidence" value="ECO:0007669"/>
    <property type="project" value="InterPro"/>
</dbReference>
<dbReference type="PANTHER" id="PTHR45947">
    <property type="entry name" value="SULFOQUINOVOSYL TRANSFERASE SQD2"/>
    <property type="match status" value="1"/>
</dbReference>
<sequence>MKIALYAGTYVKDKDGAVRTMYQLVTSFLKEGHEVVVWSPDISSDDPRQETVIAMPSVPIPLYPDYRLGFYTAATEKQLDEFMPDIVQISTPDIIGRRFLKYAGKRGLPVVSVYHTDFPSYLSYYHLGFAENVVWKYLRKFYNACDSLFVPTKQMKSRLESRGMEHVEIWGRGIDRELFNPSRRSASRRDTWGAGSKTVIAYAGRFVWYKDIHMVIAVYERFMKSDLSGDVLFVMIGSGPEEDELRRRMPEAVFPGYLVGTDLPEAYASSDLMLFPSTTEAFGNVVLEGFSSGIPVVVSNEGGCQELVERADGGFVAEAGDQDQFYDYCVRLIKDRELFERKRQNGLAFAETMSWPVINGALIKRYREIIGRKAEKGKG</sequence>
<dbReference type="SUPFAM" id="SSF53756">
    <property type="entry name" value="UDP-Glycosyltransferase/glycogen phosphorylase"/>
    <property type="match status" value="1"/>
</dbReference>
<dbReference type="Gene3D" id="3.40.50.2000">
    <property type="entry name" value="Glycogen Phosphorylase B"/>
    <property type="match status" value="2"/>
</dbReference>
<dbReference type="PANTHER" id="PTHR45947:SF3">
    <property type="entry name" value="SULFOQUINOVOSYL TRANSFERASE SQD2"/>
    <property type="match status" value="1"/>
</dbReference>
<feature type="domain" description="Glycosyltransferase subfamily 4-like N-terminal" evidence="2">
    <location>
        <begin position="15"/>
        <end position="177"/>
    </location>
</feature>
<dbReference type="CAZy" id="GT4">
    <property type="family name" value="Glycosyltransferase Family 4"/>
</dbReference>
<dbReference type="CDD" id="cd03814">
    <property type="entry name" value="GT4-like"/>
    <property type="match status" value="1"/>
</dbReference>
<proteinExistence type="predicted"/>
<dbReference type="eggNOG" id="COG0438">
    <property type="taxonomic scope" value="Bacteria"/>
</dbReference>
<dbReference type="InterPro" id="IPR001296">
    <property type="entry name" value="Glyco_trans_1"/>
</dbReference>
<dbReference type="STRING" id="331678.Cphamn1_2115"/>
<evidence type="ECO:0000259" key="2">
    <source>
        <dbReference type="Pfam" id="PF13439"/>
    </source>
</evidence>
<dbReference type="Pfam" id="PF00534">
    <property type="entry name" value="Glycos_transf_1"/>
    <property type="match status" value="1"/>
</dbReference>
<dbReference type="KEGG" id="cpb:Cphamn1_2115"/>
<name>B3EN35_CHLPB</name>
<dbReference type="EMBL" id="CP001101">
    <property type="protein sequence ID" value="ACE05024.1"/>
    <property type="molecule type" value="Genomic_DNA"/>
</dbReference>
<protein>
    <submittedName>
        <fullName evidence="3">Glycosyl transferase group 1</fullName>
    </submittedName>
</protein>
<keyword evidence="3" id="KW-0808">Transferase</keyword>
<dbReference type="InterPro" id="IPR028098">
    <property type="entry name" value="Glyco_trans_4-like_N"/>
</dbReference>
<dbReference type="InterPro" id="IPR050194">
    <property type="entry name" value="Glycosyltransferase_grp1"/>
</dbReference>
<dbReference type="AlphaFoldDB" id="B3EN35"/>
<reference evidence="3" key="1">
    <citation type="submission" date="2008-06" db="EMBL/GenBank/DDBJ databases">
        <title>Complete sequence of Chlorobium phaeobacteroides BS1.</title>
        <authorList>
            <consortium name="US DOE Joint Genome Institute"/>
            <person name="Lucas S."/>
            <person name="Copeland A."/>
            <person name="Lapidus A."/>
            <person name="Glavina del Rio T."/>
            <person name="Dalin E."/>
            <person name="Tice H."/>
            <person name="Bruce D."/>
            <person name="Goodwin L."/>
            <person name="Pitluck S."/>
            <person name="Schmutz J."/>
            <person name="Larimer F."/>
            <person name="Land M."/>
            <person name="Hauser L."/>
            <person name="Kyrpides N."/>
            <person name="Ovchinnikova G."/>
            <person name="Li T."/>
            <person name="Liu Z."/>
            <person name="Zhao F."/>
            <person name="Overmann J."/>
            <person name="Bryant D.A."/>
            <person name="Richardson P."/>
        </authorList>
    </citation>
    <scope>NUCLEOTIDE SEQUENCE [LARGE SCALE GENOMIC DNA]</scope>
    <source>
        <strain evidence="3">BS1</strain>
    </source>
</reference>
<feature type="domain" description="Glycosyl transferase family 1" evidence="1">
    <location>
        <begin position="195"/>
        <end position="346"/>
    </location>
</feature>
<evidence type="ECO:0000313" key="3">
    <source>
        <dbReference type="EMBL" id="ACE05024.1"/>
    </source>
</evidence>
<dbReference type="HOGENOM" id="CLU_009583_2_0_10"/>
<accession>B3EN35</accession>
<organism evidence="3">
    <name type="scientific">Chlorobium phaeobacteroides (strain BS1)</name>
    <dbReference type="NCBI Taxonomy" id="331678"/>
    <lineage>
        <taxon>Bacteria</taxon>
        <taxon>Pseudomonadati</taxon>
        <taxon>Chlorobiota</taxon>
        <taxon>Chlorobiia</taxon>
        <taxon>Chlorobiales</taxon>
        <taxon>Chlorobiaceae</taxon>
        <taxon>Chlorobium/Pelodictyon group</taxon>
        <taxon>Chlorobium</taxon>
    </lineage>
</organism>